<dbReference type="EMBL" id="BAFB01000055">
    <property type="protein sequence ID" value="GAB33241.1"/>
    <property type="molecule type" value="Genomic_DNA"/>
</dbReference>
<dbReference type="STRING" id="1108044.GOOTI_055_00020"/>
<dbReference type="PANTHER" id="PTHR37291">
    <property type="entry name" value="5-METHYLCYTOSINE-SPECIFIC RESTRICTION ENZYME B"/>
    <property type="match status" value="1"/>
</dbReference>
<dbReference type="AlphaFoldDB" id="H5TID3"/>
<evidence type="ECO:0000313" key="2">
    <source>
        <dbReference type="EMBL" id="GAB33241.1"/>
    </source>
</evidence>
<keyword evidence="3" id="KW-1185">Reference proteome</keyword>
<sequence length="575" mass="62693">MQKLATVEPGTTTAAEVEQILESDAIAGGSTPAPLWNDLIDYDPPADARAKAGTQVAIDNELLRAAREGVDYQYLLFWAALNLADTRLDTITQRFLTDDDGRLNVQMINRQALGDALAAYASDDQNFPRDGKSTTNILSLLERCRLIEPEKHGGSIVGVDYLLPTRGAARPLVTMVGERLAHQGVVAVPGREVELALAIGANSWLGLSRDEFVQALNQSAGVTPPVVRGSLPDDLYELATQLRRKGQVVLQGPPGAGKTYVARNYVEWATAKRVDDSRLQSIIDSLPTNERTIDGIADEVVRRDIGALWDIVQFHPGYDYTDFVRALVAEPSSGGVTFTPKHKLFSLMTGVGNRLLDVGHDVEMVLILDEINRGNIPNIFGELLYALEYRGDAVSTPYAVDGDASISVPPSMHIIGTMNTADRSIAVIDYALRRRFVFLNVAATDVPIRSYDFDSEITRAAALYLYETTDLALSDAPAGLKVGPSYFLAAADKDESSLQVLAARFIYEVLPLLDEYEMEGEIDTTALSSLRAELGLSADATQRQQAQNLASRLEQRVIDAVPKSVLYEQLPDPDS</sequence>
<dbReference type="InterPro" id="IPR052934">
    <property type="entry name" value="Methyl-DNA_Rec/Restrict_Enz"/>
</dbReference>
<gene>
    <name evidence="2" type="ORF">GOOTI_055_00020</name>
</gene>
<evidence type="ECO:0000313" key="3">
    <source>
        <dbReference type="Proteomes" id="UP000005038"/>
    </source>
</evidence>
<organism evidence="2 3">
    <name type="scientific">Gordonia otitidis (strain DSM 44809 / CCUG 52243 / JCM 12355 / NBRC 100426 / IFM 10032)</name>
    <dbReference type="NCBI Taxonomy" id="1108044"/>
    <lineage>
        <taxon>Bacteria</taxon>
        <taxon>Bacillati</taxon>
        <taxon>Actinomycetota</taxon>
        <taxon>Actinomycetes</taxon>
        <taxon>Mycobacteriales</taxon>
        <taxon>Gordoniaceae</taxon>
        <taxon>Gordonia</taxon>
    </lineage>
</organism>
<name>H5TID3_GORO1</name>
<evidence type="ECO:0000259" key="1">
    <source>
        <dbReference type="SMART" id="SM00382"/>
    </source>
</evidence>
<reference evidence="2" key="1">
    <citation type="submission" date="2012-02" db="EMBL/GenBank/DDBJ databases">
        <title>Whole genome shotgun sequence of Gordonia otitidis NBRC 100426.</title>
        <authorList>
            <person name="Yoshida I."/>
            <person name="Hosoyama A."/>
            <person name="Tsuchikane K."/>
            <person name="Katsumata H."/>
            <person name="Yamazaki S."/>
            <person name="Fujita N."/>
        </authorList>
    </citation>
    <scope>NUCLEOTIDE SEQUENCE [LARGE SCALE GENOMIC DNA]</scope>
    <source>
        <strain evidence="2">NBRC 100426</strain>
    </source>
</reference>
<dbReference type="Gene3D" id="3.40.50.300">
    <property type="entry name" value="P-loop containing nucleotide triphosphate hydrolases"/>
    <property type="match status" value="1"/>
</dbReference>
<dbReference type="PANTHER" id="PTHR37291:SF1">
    <property type="entry name" value="TYPE IV METHYL-DIRECTED RESTRICTION ENZYME ECOKMCRB SUBUNIT"/>
    <property type="match status" value="1"/>
</dbReference>
<dbReference type="InterPro" id="IPR003593">
    <property type="entry name" value="AAA+_ATPase"/>
</dbReference>
<dbReference type="GO" id="GO:0005524">
    <property type="term" value="F:ATP binding"/>
    <property type="evidence" value="ECO:0007669"/>
    <property type="project" value="InterPro"/>
</dbReference>
<dbReference type="Pfam" id="PF07728">
    <property type="entry name" value="AAA_5"/>
    <property type="match status" value="1"/>
</dbReference>
<dbReference type="InterPro" id="IPR011704">
    <property type="entry name" value="ATPase_dyneun-rel_AAA"/>
</dbReference>
<dbReference type="SMART" id="SM00382">
    <property type="entry name" value="AAA"/>
    <property type="match status" value="1"/>
</dbReference>
<dbReference type="InterPro" id="IPR027417">
    <property type="entry name" value="P-loop_NTPase"/>
</dbReference>
<proteinExistence type="predicted"/>
<protein>
    <recommendedName>
        <fullName evidence="1">AAA+ ATPase domain-containing protein</fullName>
    </recommendedName>
</protein>
<comment type="caution">
    <text evidence="2">The sequence shown here is derived from an EMBL/GenBank/DDBJ whole genome shotgun (WGS) entry which is preliminary data.</text>
</comment>
<dbReference type="Proteomes" id="UP000005038">
    <property type="component" value="Unassembled WGS sequence"/>
</dbReference>
<dbReference type="SUPFAM" id="SSF52540">
    <property type="entry name" value="P-loop containing nucleoside triphosphate hydrolases"/>
    <property type="match status" value="1"/>
</dbReference>
<feature type="domain" description="AAA+ ATPase" evidence="1">
    <location>
        <begin position="244"/>
        <end position="442"/>
    </location>
</feature>
<accession>H5TID3</accession>
<dbReference type="GO" id="GO:0016887">
    <property type="term" value="F:ATP hydrolysis activity"/>
    <property type="evidence" value="ECO:0007669"/>
    <property type="project" value="InterPro"/>
</dbReference>